<feature type="transmembrane region" description="Helical" evidence="7">
    <location>
        <begin position="273"/>
        <end position="298"/>
    </location>
</feature>
<evidence type="ECO:0000313" key="9">
    <source>
        <dbReference type="EMBL" id="RUT32468.1"/>
    </source>
</evidence>
<feature type="transmembrane region" description="Helical" evidence="7">
    <location>
        <begin position="150"/>
        <end position="172"/>
    </location>
</feature>
<dbReference type="GO" id="GO:0071916">
    <property type="term" value="F:dipeptide transmembrane transporter activity"/>
    <property type="evidence" value="ECO:0007669"/>
    <property type="project" value="TreeGrafter"/>
</dbReference>
<dbReference type="Pfam" id="PF19300">
    <property type="entry name" value="BPD_transp_1_N"/>
    <property type="match status" value="1"/>
</dbReference>
<dbReference type="PROSITE" id="PS50928">
    <property type="entry name" value="ABC_TM1"/>
    <property type="match status" value="1"/>
</dbReference>
<dbReference type="Gene3D" id="1.10.3720.10">
    <property type="entry name" value="MetI-like"/>
    <property type="match status" value="1"/>
</dbReference>
<keyword evidence="6 7" id="KW-0472">Membrane</keyword>
<evidence type="ECO:0000256" key="1">
    <source>
        <dbReference type="ARBA" id="ARBA00004651"/>
    </source>
</evidence>
<evidence type="ECO:0000256" key="7">
    <source>
        <dbReference type="RuleBase" id="RU363032"/>
    </source>
</evidence>
<dbReference type="PANTHER" id="PTHR43163">
    <property type="entry name" value="DIPEPTIDE TRANSPORT SYSTEM PERMEASE PROTEIN DPPB-RELATED"/>
    <property type="match status" value="1"/>
</dbReference>
<dbReference type="RefSeq" id="WP_127187425.1">
    <property type="nucleotide sequence ID" value="NZ_RZNJ01000002.1"/>
</dbReference>
<evidence type="ECO:0000256" key="6">
    <source>
        <dbReference type="ARBA" id="ARBA00023136"/>
    </source>
</evidence>
<feature type="transmembrane region" description="Helical" evidence="7">
    <location>
        <begin position="23"/>
        <end position="44"/>
    </location>
</feature>
<reference evidence="9 10" key="1">
    <citation type="journal article" date="2016" name="Int. J. Syst. Evol. Microbiol.">
        <title>Arsenicitalea aurantiaca gen. nov., sp. nov., a new member of the family Hyphomicrobiaceae, isolated from high-arsenic sediment.</title>
        <authorList>
            <person name="Mu Y."/>
            <person name="Zhou L."/>
            <person name="Zeng X.C."/>
            <person name="Liu L."/>
            <person name="Pan Y."/>
            <person name="Chen X."/>
            <person name="Wang J."/>
            <person name="Li S."/>
            <person name="Li W.J."/>
            <person name="Wang Y."/>
        </authorList>
    </citation>
    <scope>NUCLEOTIDE SEQUENCE [LARGE SCALE GENOMIC DNA]</scope>
    <source>
        <strain evidence="9 10">42-50</strain>
    </source>
</reference>
<evidence type="ECO:0000259" key="8">
    <source>
        <dbReference type="PROSITE" id="PS50928"/>
    </source>
</evidence>
<keyword evidence="4 7" id="KW-0812">Transmembrane</keyword>
<dbReference type="Pfam" id="PF00528">
    <property type="entry name" value="BPD_transp_1"/>
    <property type="match status" value="1"/>
</dbReference>
<dbReference type="OrthoDB" id="9805855at2"/>
<dbReference type="Proteomes" id="UP000281547">
    <property type="component" value="Unassembled WGS sequence"/>
</dbReference>
<evidence type="ECO:0000256" key="2">
    <source>
        <dbReference type="ARBA" id="ARBA00022448"/>
    </source>
</evidence>
<keyword evidence="5 7" id="KW-1133">Transmembrane helix</keyword>
<keyword evidence="3" id="KW-1003">Cell membrane</keyword>
<accession>A0A433XEU5</accession>
<evidence type="ECO:0000256" key="5">
    <source>
        <dbReference type="ARBA" id="ARBA00022989"/>
    </source>
</evidence>
<feature type="transmembrane region" description="Helical" evidence="7">
    <location>
        <begin position="214"/>
        <end position="233"/>
    </location>
</feature>
<keyword evidence="10" id="KW-1185">Reference proteome</keyword>
<dbReference type="PANTHER" id="PTHR43163:SF6">
    <property type="entry name" value="DIPEPTIDE TRANSPORT SYSTEM PERMEASE PROTEIN DPPB-RELATED"/>
    <property type="match status" value="1"/>
</dbReference>
<comment type="caution">
    <text evidence="9">The sequence shown here is derived from an EMBL/GenBank/DDBJ whole genome shotgun (WGS) entry which is preliminary data.</text>
</comment>
<feature type="transmembrane region" description="Helical" evidence="7">
    <location>
        <begin position="117"/>
        <end position="138"/>
    </location>
</feature>
<dbReference type="CDD" id="cd06261">
    <property type="entry name" value="TM_PBP2"/>
    <property type="match status" value="1"/>
</dbReference>
<evidence type="ECO:0000256" key="3">
    <source>
        <dbReference type="ARBA" id="ARBA00022475"/>
    </source>
</evidence>
<dbReference type="InterPro" id="IPR000515">
    <property type="entry name" value="MetI-like"/>
</dbReference>
<keyword evidence="2 7" id="KW-0813">Transport</keyword>
<evidence type="ECO:0000313" key="10">
    <source>
        <dbReference type="Proteomes" id="UP000281547"/>
    </source>
</evidence>
<comment type="similarity">
    <text evidence="7">Belongs to the binding-protein-dependent transport system permease family.</text>
</comment>
<name>A0A433XEU5_9HYPH</name>
<organism evidence="9 10">
    <name type="scientific">Arsenicitalea aurantiaca</name>
    <dbReference type="NCBI Taxonomy" id="1783274"/>
    <lineage>
        <taxon>Bacteria</taxon>
        <taxon>Pseudomonadati</taxon>
        <taxon>Pseudomonadota</taxon>
        <taxon>Alphaproteobacteria</taxon>
        <taxon>Hyphomicrobiales</taxon>
        <taxon>Devosiaceae</taxon>
        <taxon>Arsenicitalea</taxon>
    </lineage>
</organism>
<dbReference type="InterPro" id="IPR035906">
    <property type="entry name" value="MetI-like_sf"/>
</dbReference>
<dbReference type="EMBL" id="RZNJ01000002">
    <property type="protein sequence ID" value="RUT32468.1"/>
    <property type="molecule type" value="Genomic_DNA"/>
</dbReference>
<proteinExistence type="inferred from homology"/>
<sequence>MGNVVRQSWYALPSLLRFVLRRLAIGILLCVGVTLVSFSLTQVVPGDPVAASLGDYASSDPATVEAFRQRFGLDKPLPEQYFIYVTNLLQGDFGQSLQTRRPVAADLAQYMSATIELAIVAMTVAMIGGVGLGIIAAVNRDRWPDQVIRVVSLAGVSVPTFWLSLVCLYVFFFQLGWSPGVGRLPPGASGPMTITGLYTIDAMITGNWRVLGQALSHIALPAMVLAIYTIGAITRFTRAAMLEAFDQEYIRAARAKGMPERVVVMRHVLRPALAAIITVSGMAFGRMLGGAVLVESVFSWPGLGEYAYRSALALDLRAIMGVSLVIAAVYILVNLVVDILYAVVDPRIRLG</sequence>
<protein>
    <submittedName>
        <fullName evidence="9">ABC transporter permease</fullName>
    </submittedName>
</protein>
<dbReference type="InterPro" id="IPR045621">
    <property type="entry name" value="BPD_transp_1_N"/>
</dbReference>
<evidence type="ECO:0000256" key="4">
    <source>
        <dbReference type="ARBA" id="ARBA00022692"/>
    </source>
</evidence>
<comment type="subcellular location">
    <subcellularLocation>
        <location evidence="1 7">Cell membrane</location>
        <topology evidence="1 7">Multi-pass membrane protein</topology>
    </subcellularLocation>
</comment>
<dbReference type="SUPFAM" id="SSF161098">
    <property type="entry name" value="MetI-like"/>
    <property type="match status" value="1"/>
</dbReference>
<dbReference type="GO" id="GO:0005886">
    <property type="term" value="C:plasma membrane"/>
    <property type="evidence" value="ECO:0007669"/>
    <property type="project" value="UniProtKB-SubCell"/>
</dbReference>
<dbReference type="AlphaFoldDB" id="A0A433XEU5"/>
<gene>
    <name evidence="9" type="ORF">EMQ25_04740</name>
</gene>
<feature type="transmembrane region" description="Helical" evidence="7">
    <location>
        <begin position="318"/>
        <end position="344"/>
    </location>
</feature>
<feature type="domain" description="ABC transmembrane type-1" evidence="8">
    <location>
        <begin position="111"/>
        <end position="341"/>
    </location>
</feature>